<feature type="compositionally biased region" description="Basic and acidic residues" evidence="2">
    <location>
        <begin position="151"/>
        <end position="165"/>
    </location>
</feature>
<dbReference type="Pfam" id="PF00172">
    <property type="entry name" value="Zn_clus"/>
    <property type="match status" value="1"/>
</dbReference>
<dbReference type="InterPro" id="IPR036864">
    <property type="entry name" value="Zn2-C6_fun-type_DNA-bd_sf"/>
</dbReference>
<dbReference type="OrthoDB" id="5419315at2759"/>
<keyword evidence="1" id="KW-0539">Nucleus</keyword>
<dbReference type="GO" id="GO:0008270">
    <property type="term" value="F:zinc ion binding"/>
    <property type="evidence" value="ECO:0007669"/>
    <property type="project" value="InterPro"/>
</dbReference>
<dbReference type="Gene3D" id="4.10.240.10">
    <property type="entry name" value="Zn(2)-C6 fungal-type DNA-binding domain"/>
    <property type="match status" value="1"/>
</dbReference>
<dbReference type="InterPro" id="IPR001138">
    <property type="entry name" value="Zn2Cys6_DnaBD"/>
</dbReference>
<dbReference type="PROSITE" id="PS50048">
    <property type="entry name" value="ZN2_CY6_FUNGAL_2"/>
    <property type="match status" value="1"/>
</dbReference>
<keyword evidence="5" id="KW-1185">Reference proteome</keyword>
<dbReference type="EMBL" id="JAACJJ010000028">
    <property type="protein sequence ID" value="KAF5321534.1"/>
    <property type="molecule type" value="Genomic_DNA"/>
</dbReference>
<dbReference type="CDD" id="cd00067">
    <property type="entry name" value="GAL4"/>
    <property type="match status" value="1"/>
</dbReference>
<dbReference type="PANTHER" id="PTHR37534:SF7">
    <property type="entry name" value="TRANSCRIPTIONAL ACTIVATOR PROTEIN UGA3"/>
    <property type="match status" value="1"/>
</dbReference>
<dbReference type="GO" id="GO:0000976">
    <property type="term" value="F:transcription cis-regulatory region binding"/>
    <property type="evidence" value="ECO:0007669"/>
    <property type="project" value="TreeGrafter"/>
</dbReference>
<dbReference type="SMART" id="SM00066">
    <property type="entry name" value="GAL4"/>
    <property type="match status" value="1"/>
</dbReference>
<name>A0A8H5BE57_9AGAR</name>
<protein>
    <recommendedName>
        <fullName evidence="3">Zn(2)-C6 fungal-type domain-containing protein</fullName>
    </recommendedName>
</protein>
<evidence type="ECO:0000313" key="4">
    <source>
        <dbReference type="EMBL" id="KAF5321534.1"/>
    </source>
</evidence>
<dbReference type="GO" id="GO:0000981">
    <property type="term" value="F:DNA-binding transcription factor activity, RNA polymerase II-specific"/>
    <property type="evidence" value="ECO:0007669"/>
    <property type="project" value="InterPro"/>
</dbReference>
<organism evidence="4 5">
    <name type="scientific">Psilocybe cf. subviscida</name>
    <dbReference type="NCBI Taxonomy" id="2480587"/>
    <lineage>
        <taxon>Eukaryota</taxon>
        <taxon>Fungi</taxon>
        <taxon>Dikarya</taxon>
        <taxon>Basidiomycota</taxon>
        <taxon>Agaricomycotina</taxon>
        <taxon>Agaricomycetes</taxon>
        <taxon>Agaricomycetidae</taxon>
        <taxon>Agaricales</taxon>
        <taxon>Agaricineae</taxon>
        <taxon>Strophariaceae</taxon>
        <taxon>Psilocybe</taxon>
    </lineage>
</organism>
<accession>A0A8H5BE57</accession>
<evidence type="ECO:0000256" key="1">
    <source>
        <dbReference type="ARBA" id="ARBA00023242"/>
    </source>
</evidence>
<reference evidence="4 5" key="1">
    <citation type="journal article" date="2020" name="ISME J.">
        <title>Uncovering the hidden diversity of litter-decomposition mechanisms in mushroom-forming fungi.</title>
        <authorList>
            <person name="Floudas D."/>
            <person name="Bentzer J."/>
            <person name="Ahren D."/>
            <person name="Johansson T."/>
            <person name="Persson P."/>
            <person name="Tunlid A."/>
        </authorList>
    </citation>
    <scope>NUCLEOTIDE SEQUENCE [LARGE SCALE GENOMIC DNA]</scope>
    <source>
        <strain evidence="4 5">CBS 101986</strain>
    </source>
</reference>
<feature type="compositionally biased region" description="Polar residues" evidence="2">
    <location>
        <begin position="194"/>
        <end position="216"/>
    </location>
</feature>
<dbReference type="PROSITE" id="PS00463">
    <property type="entry name" value="ZN2_CY6_FUNGAL_1"/>
    <property type="match status" value="1"/>
</dbReference>
<gene>
    <name evidence="4" type="ORF">D9619_002001</name>
</gene>
<dbReference type="GO" id="GO:0045944">
    <property type="term" value="P:positive regulation of transcription by RNA polymerase II"/>
    <property type="evidence" value="ECO:0007669"/>
    <property type="project" value="TreeGrafter"/>
</dbReference>
<comment type="caution">
    <text evidence="4">The sequence shown here is derived from an EMBL/GenBank/DDBJ whole genome shotgun (WGS) entry which is preliminary data.</text>
</comment>
<feature type="compositionally biased region" description="Polar residues" evidence="2">
    <location>
        <begin position="108"/>
        <end position="118"/>
    </location>
</feature>
<feature type="domain" description="Zn(2)-C6 fungal-type" evidence="3">
    <location>
        <begin position="55"/>
        <end position="85"/>
    </location>
</feature>
<sequence>MADMSYSSHQYLPAHPQYYNSPAVPNNGPIHIVQPTTRPDIAARKRPKYTRSKTGCLTCRVKKIKCDETKPHCMRCTHGSRECSWPEGVPARKKSVARRDEVDGRPSTAGSSGVSDASTPPARDLTPPRLNLTQVPSRAPSESFVPMHPISSEHDSGRRQLDRSYSHSHNTSLPMIPEPPSYASRYEPSYLHGGNTQSSRLPQIPSYRNMSHQPNHWSHPPESMDPYYHGHSHHHHGVMHERPLVSHASPSNDHSHNRYQ</sequence>
<dbReference type="PANTHER" id="PTHR37534">
    <property type="entry name" value="TRANSCRIPTIONAL ACTIVATOR PROTEIN UGA3"/>
    <property type="match status" value="1"/>
</dbReference>
<evidence type="ECO:0000256" key="2">
    <source>
        <dbReference type="SAM" id="MobiDB-lite"/>
    </source>
</evidence>
<proteinExistence type="predicted"/>
<dbReference type="GO" id="GO:0005634">
    <property type="term" value="C:nucleus"/>
    <property type="evidence" value="ECO:0007669"/>
    <property type="project" value="TreeGrafter"/>
</dbReference>
<dbReference type="SUPFAM" id="SSF57701">
    <property type="entry name" value="Zn2/Cys6 DNA-binding domain"/>
    <property type="match status" value="1"/>
</dbReference>
<feature type="region of interest" description="Disordered" evidence="2">
    <location>
        <begin position="78"/>
        <end position="222"/>
    </location>
</feature>
<dbReference type="Proteomes" id="UP000567179">
    <property type="component" value="Unassembled WGS sequence"/>
</dbReference>
<evidence type="ECO:0000313" key="5">
    <source>
        <dbReference type="Proteomes" id="UP000567179"/>
    </source>
</evidence>
<dbReference type="AlphaFoldDB" id="A0A8H5BE57"/>
<evidence type="ECO:0000259" key="3">
    <source>
        <dbReference type="PROSITE" id="PS50048"/>
    </source>
</evidence>